<name>A0A836BT83_9CHLO</name>
<comment type="caution">
    <text evidence="2">The sequence shown here is derived from an EMBL/GenBank/DDBJ whole genome shotgun (WGS) entry which is preliminary data.</text>
</comment>
<feature type="compositionally biased region" description="Low complexity" evidence="1">
    <location>
        <begin position="214"/>
        <end position="223"/>
    </location>
</feature>
<reference evidence="2" key="1">
    <citation type="journal article" date="2020" name="bioRxiv">
        <title>Comparative genomics of Chlamydomonas.</title>
        <authorList>
            <person name="Craig R.J."/>
            <person name="Hasan A.R."/>
            <person name="Ness R.W."/>
            <person name="Keightley P.D."/>
        </authorList>
    </citation>
    <scope>NUCLEOTIDE SEQUENCE</scope>
    <source>
        <strain evidence="2">CCAP 11/70</strain>
    </source>
</reference>
<proteinExistence type="predicted"/>
<evidence type="ECO:0000313" key="2">
    <source>
        <dbReference type="EMBL" id="KAG2487842.1"/>
    </source>
</evidence>
<feature type="compositionally biased region" description="Low complexity" evidence="1">
    <location>
        <begin position="375"/>
        <end position="388"/>
    </location>
</feature>
<feature type="region of interest" description="Disordered" evidence="1">
    <location>
        <begin position="138"/>
        <end position="228"/>
    </location>
</feature>
<feature type="region of interest" description="Disordered" evidence="1">
    <location>
        <begin position="375"/>
        <end position="402"/>
    </location>
</feature>
<dbReference type="Pfam" id="PF13513">
    <property type="entry name" value="HEAT_EZ"/>
    <property type="match status" value="1"/>
</dbReference>
<protein>
    <recommendedName>
        <fullName evidence="4">TOG domain-containing protein</fullName>
    </recommendedName>
</protein>
<dbReference type="SUPFAM" id="SSF48371">
    <property type="entry name" value="ARM repeat"/>
    <property type="match status" value="1"/>
</dbReference>
<feature type="compositionally biased region" description="Acidic residues" evidence="1">
    <location>
        <begin position="144"/>
        <end position="155"/>
    </location>
</feature>
<keyword evidence="3" id="KW-1185">Reference proteome</keyword>
<dbReference type="EMBL" id="JAEHOE010000091">
    <property type="protein sequence ID" value="KAG2487842.1"/>
    <property type="molecule type" value="Genomic_DNA"/>
</dbReference>
<dbReference type="AlphaFoldDB" id="A0A836BT83"/>
<organism evidence="2 3">
    <name type="scientific">Edaphochlamys debaryana</name>
    <dbReference type="NCBI Taxonomy" id="47281"/>
    <lineage>
        <taxon>Eukaryota</taxon>
        <taxon>Viridiplantae</taxon>
        <taxon>Chlorophyta</taxon>
        <taxon>core chlorophytes</taxon>
        <taxon>Chlorophyceae</taxon>
        <taxon>CS clade</taxon>
        <taxon>Chlamydomonadales</taxon>
        <taxon>Chlamydomonadales incertae sedis</taxon>
        <taxon>Edaphochlamys</taxon>
    </lineage>
</organism>
<evidence type="ECO:0000313" key="3">
    <source>
        <dbReference type="Proteomes" id="UP000612055"/>
    </source>
</evidence>
<dbReference type="Proteomes" id="UP000612055">
    <property type="component" value="Unassembled WGS sequence"/>
</dbReference>
<sequence>MSIAEAPTSLAETLVLLGDPKHLQREKGLKALSALLETGNAGPDATDHAAVEAGIEDLLAGAVWERKLGGLMGAKAYVVLAAPGAAFTERLRLAAMALLEDGEVRVRLAVGEVLKALAQRQGLAVYEACAPGVLDSITRSFDRTDDEGEEGEGDGGGEGRPAPMVPFTTESPACPGSPQPEPQEPLDPEAAPRPPPPQGVAQQAGGQPGGGQQQGAQPASPTGGDAGGSLVAALLQSSYRKVRVGRGELRHDTEGWKCLETSMRALQGLVEGVGPSIASRLDEPTRELLYRAVHHTNRFVRETAHLVLASVCCALRGPALQAAAGRVAELLADGMGDNWSQVRYAACVCTRSLLSWVGEEATRADAEAAAEAQAAAAGSAAAPDAEGAGAEEGEGMAQAGAGPGPQALPGAVEALLPVLLPPMCLNRYYVAEGVRRYAQGTWEAVFGRDGGGRAAVARHVGAVVRHYTAQARANNHAVREASCACIAELLEKVDRRAVSPHVPSLLAVLVLAMKDSSWPVRDAACTAAGRAVLAYPTEFRPLAPQVIPLWMDHLSDNIPALRANSAAALAKAVKAYGDEVIPLLAGALADMLPAARRQPAEASKYTGLTNETVFGVAAQKARDNDPEVHTDQLLFSCGSLLARFSTSSLIKSDGCMDHGFTRDREPWEVSDGAVHLMRELAGVAPRAVSEEHMELLVELATMRSFPAATRLREGLWHSLPAIGKGIGKPRLKRHLSALLGPIAQDMRCGNPLAEAAAGAAAAELRAWVGPNVFAGYVPPGTESVLAAGGAQELVLPRPPPLAGILRPFAAPTAGAPVLGLGAPGLGMGMSPPGVSGGAPAV</sequence>
<evidence type="ECO:0008006" key="4">
    <source>
        <dbReference type="Google" id="ProtNLM"/>
    </source>
</evidence>
<evidence type="ECO:0000256" key="1">
    <source>
        <dbReference type="SAM" id="MobiDB-lite"/>
    </source>
</evidence>
<accession>A0A836BT83</accession>
<dbReference type="InterPro" id="IPR011989">
    <property type="entry name" value="ARM-like"/>
</dbReference>
<dbReference type="Gene3D" id="1.25.10.10">
    <property type="entry name" value="Leucine-rich Repeat Variant"/>
    <property type="match status" value="2"/>
</dbReference>
<feature type="compositionally biased region" description="Pro residues" evidence="1">
    <location>
        <begin position="175"/>
        <end position="198"/>
    </location>
</feature>
<gene>
    <name evidence="2" type="ORF">HYH03_013559</name>
</gene>
<dbReference type="InterPro" id="IPR016024">
    <property type="entry name" value="ARM-type_fold"/>
</dbReference>
<dbReference type="OrthoDB" id="414039at2759"/>